<accession>A0A1F7VB47</accession>
<keyword evidence="1" id="KW-1133">Transmembrane helix</keyword>
<feature type="transmembrane region" description="Helical" evidence="1">
    <location>
        <begin position="127"/>
        <end position="145"/>
    </location>
</feature>
<evidence type="ECO:0000256" key="1">
    <source>
        <dbReference type="SAM" id="Phobius"/>
    </source>
</evidence>
<dbReference type="AlphaFoldDB" id="A0A1F7VB47"/>
<name>A0A1F7VB47_9BACT</name>
<sequence length="231" mass="25351">MFSKKKIFVIALFAVIGLLADRVQVSAVWGAQGQTFTLLQLFAPAVGAFLGGVSGAVTVLLTEIASFIIQGKEVTVMNVVRLLPLVCATFYFASVIRPKGKKSRWIEIGVPALAMLVFWEHPIGRAVWYYALYWTIPMIISLTPLRKTLVGKSLGSTFTAHAVGGAYWIWATNMPGYLWTALIPVVAMERAVFGLGIAITFLVVNHLLSLSPVFRSLPLHISRRHLLPSRA</sequence>
<feature type="transmembrane region" description="Helical" evidence="1">
    <location>
        <begin position="46"/>
        <end position="69"/>
    </location>
</feature>
<dbReference type="Proteomes" id="UP000178264">
    <property type="component" value="Unassembled WGS sequence"/>
</dbReference>
<organism evidence="2 3">
    <name type="scientific">Candidatus Uhrbacteria bacterium RIFCSPLOWO2_02_FULL_49_11</name>
    <dbReference type="NCBI Taxonomy" id="1802409"/>
    <lineage>
        <taxon>Bacteria</taxon>
        <taxon>Candidatus Uhriibacteriota</taxon>
    </lineage>
</organism>
<reference evidence="2 3" key="1">
    <citation type="journal article" date="2016" name="Nat. Commun.">
        <title>Thousands of microbial genomes shed light on interconnected biogeochemical processes in an aquifer system.</title>
        <authorList>
            <person name="Anantharaman K."/>
            <person name="Brown C.T."/>
            <person name="Hug L.A."/>
            <person name="Sharon I."/>
            <person name="Castelle C.J."/>
            <person name="Probst A.J."/>
            <person name="Thomas B.C."/>
            <person name="Singh A."/>
            <person name="Wilkins M.J."/>
            <person name="Karaoz U."/>
            <person name="Brodie E.L."/>
            <person name="Williams K.H."/>
            <person name="Hubbard S.S."/>
            <person name="Banfield J.F."/>
        </authorList>
    </citation>
    <scope>NUCLEOTIDE SEQUENCE [LARGE SCALE GENOMIC DNA]</scope>
</reference>
<gene>
    <name evidence="2" type="ORF">A3I42_01545</name>
</gene>
<protein>
    <submittedName>
        <fullName evidence="2">Uncharacterized protein</fullName>
    </submittedName>
</protein>
<keyword evidence="1" id="KW-0812">Transmembrane</keyword>
<keyword evidence="1" id="KW-0472">Membrane</keyword>
<proteinExistence type="predicted"/>
<evidence type="ECO:0000313" key="2">
    <source>
        <dbReference type="EMBL" id="OGL87681.1"/>
    </source>
</evidence>
<feature type="transmembrane region" description="Helical" evidence="1">
    <location>
        <begin position="191"/>
        <end position="214"/>
    </location>
</feature>
<feature type="transmembrane region" description="Helical" evidence="1">
    <location>
        <begin position="76"/>
        <end position="96"/>
    </location>
</feature>
<dbReference type="EMBL" id="MGER01000065">
    <property type="protein sequence ID" value="OGL87681.1"/>
    <property type="molecule type" value="Genomic_DNA"/>
</dbReference>
<comment type="caution">
    <text evidence="2">The sequence shown here is derived from an EMBL/GenBank/DDBJ whole genome shotgun (WGS) entry which is preliminary data.</text>
</comment>
<evidence type="ECO:0000313" key="3">
    <source>
        <dbReference type="Proteomes" id="UP000178264"/>
    </source>
</evidence>